<dbReference type="Pfam" id="PF01423">
    <property type="entry name" value="LSM"/>
    <property type="match status" value="1"/>
</dbReference>
<dbReference type="AlphaFoldDB" id="A0A2R7Y4W2"/>
<dbReference type="Gene3D" id="2.30.30.100">
    <property type="match status" value="1"/>
</dbReference>
<accession>A0A2R7Y4W2</accession>
<dbReference type="GO" id="GO:1990904">
    <property type="term" value="C:ribonucleoprotein complex"/>
    <property type="evidence" value="ECO:0007669"/>
    <property type="project" value="UniProtKB-KW"/>
</dbReference>
<dbReference type="SMART" id="SM00651">
    <property type="entry name" value="Sm"/>
    <property type="match status" value="1"/>
</dbReference>
<evidence type="ECO:0000313" key="6">
    <source>
        <dbReference type="Proteomes" id="UP000244093"/>
    </source>
</evidence>
<evidence type="ECO:0000313" key="5">
    <source>
        <dbReference type="EMBL" id="PUA32560.1"/>
    </source>
</evidence>
<dbReference type="Proteomes" id="UP000244093">
    <property type="component" value="Unassembled WGS sequence"/>
</dbReference>
<evidence type="ECO:0000259" key="4">
    <source>
        <dbReference type="PROSITE" id="PS52002"/>
    </source>
</evidence>
<dbReference type="CDD" id="cd01731">
    <property type="entry name" value="archaeal_Sm1"/>
    <property type="match status" value="1"/>
</dbReference>
<dbReference type="InterPro" id="IPR001163">
    <property type="entry name" value="Sm_dom_euk/arc"/>
</dbReference>
<comment type="similarity">
    <text evidence="1">Belongs to the snRNP Sm proteins family.</text>
</comment>
<evidence type="ECO:0000256" key="2">
    <source>
        <dbReference type="ARBA" id="ARBA00021121"/>
    </source>
</evidence>
<dbReference type="PANTHER" id="PTHR10553">
    <property type="entry name" value="SMALL NUCLEAR RIBONUCLEOPROTEIN"/>
    <property type="match status" value="1"/>
</dbReference>
<reference evidence="5 6" key="1">
    <citation type="journal article" date="2018" name="Syst. Appl. Microbiol.">
        <title>A new symbiotic nanoarchaeote (Candidatus Nanoclepta minutus) and its host (Zestosphaera tikiterensis gen. nov., sp. nov.) from a New Zealand hot spring.</title>
        <authorList>
            <person name="St John E."/>
            <person name="Liu Y."/>
            <person name="Podar M."/>
            <person name="Stott M.B."/>
            <person name="Meneghin J."/>
            <person name="Chen Z."/>
            <person name="Lagutin K."/>
            <person name="Mitchell K."/>
            <person name="Reysenbach A.L."/>
        </authorList>
    </citation>
    <scope>NUCLEOTIDE SEQUENCE [LARGE SCALE GENOMIC DNA]</scope>
    <source>
        <strain evidence="5">NZ3</strain>
    </source>
</reference>
<dbReference type="InterPro" id="IPR047575">
    <property type="entry name" value="Sm"/>
</dbReference>
<dbReference type="EMBL" id="NBVN01000004">
    <property type="protein sequence ID" value="PUA32560.1"/>
    <property type="molecule type" value="Genomic_DNA"/>
</dbReference>
<comment type="caution">
    <text evidence="5">The sequence shown here is derived from an EMBL/GenBank/DDBJ whole genome shotgun (WGS) entry which is preliminary data.</text>
</comment>
<organism evidence="5 6">
    <name type="scientific">Zestosphaera tikiterensis</name>
    <dbReference type="NCBI Taxonomy" id="1973259"/>
    <lineage>
        <taxon>Archaea</taxon>
        <taxon>Thermoproteota</taxon>
        <taxon>Thermoprotei</taxon>
        <taxon>Desulfurococcales</taxon>
        <taxon>Desulfurococcaceae</taxon>
        <taxon>Zestosphaera</taxon>
    </lineage>
</organism>
<evidence type="ECO:0000256" key="3">
    <source>
        <dbReference type="ARBA" id="ARBA00023274"/>
    </source>
</evidence>
<keyword evidence="3" id="KW-0687">Ribonucleoprotein</keyword>
<protein>
    <recommendedName>
        <fullName evidence="2">Putative snRNP Sm-like protein</fullName>
    </recommendedName>
</protein>
<dbReference type="InterPro" id="IPR044641">
    <property type="entry name" value="Lsm7/SmG-like"/>
</dbReference>
<dbReference type="InterPro" id="IPR010920">
    <property type="entry name" value="LSM_dom_sf"/>
</dbReference>
<gene>
    <name evidence="5" type="ORF">B7O98_07900</name>
</gene>
<feature type="domain" description="Sm" evidence="4">
    <location>
        <begin position="4"/>
        <end position="72"/>
    </location>
</feature>
<dbReference type="SUPFAM" id="SSF50182">
    <property type="entry name" value="Sm-like ribonucleoproteins"/>
    <property type="match status" value="1"/>
</dbReference>
<sequence>MSDAAQRLLTESLGKVVLVRLRGNKVLRGVLRSFDQHLNVVLEDAEEVFENSSRKLGTVVVRGENVILISPT</sequence>
<proteinExistence type="inferred from homology"/>
<evidence type="ECO:0000256" key="1">
    <source>
        <dbReference type="ARBA" id="ARBA00006850"/>
    </source>
</evidence>
<dbReference type="PROSITE" id="PS52002">
    <property type="entry name" value="SM"/>
    <property type="match status" value="1"/>
</dbReference>
<name>A0A2R7Y4W2_9CREN</name>
<dbReference type="InterPro" id="IPR022901">
    <property type="entry name" value="snRNP_Sm-like_arc"/>
</dbReference>
<dbReference type="GO" id="GO:0003723">
    <property type="term" value="F:RNA binding"/>
    <property type="evidence" value="ECO:0007669"/>
    <property type="project" value="InterPro"/>
</dbReference>
<dbReference type="PANTHER" id="PTHR10553:SF5">
    <property type="entry name" value="U6 SNRNA-ASSOCIATED SM-LIKE PROTEIN LSM7"/>
    <property type="match status" value="1"/>
</dbReference>